<dbReference type="Proteomes" id="UP001177021">
    <property type="component" value="Unassembled WGS sequence"/>
</dbReference>
<accession>A0ACB0L641</accession>
<name>A0ACB0L641_TRIPR</name>
<dbReference type="EMBL" id="CASHSV030000409">
    <property type="protein sequence ID" value="CAJ2664849.1"/>
    <property type="molecule type" value="Genomic_DNA"/>
</dbReference>
<comment type="caution">
    <text evidence="1">The sequence shown here is derived from an EMBL/GenBank/DDBJ whole genome shotgun (WGS) entry which is preliminary data.</text>
</comment>
<organism evidence="1 2">
    <name type="scientific">Trifolium pratense</name>
    <name type="common">Red clover</name>
    <dbReference type="NCBI Taxonomy" id="57577"/>
    <lineage>
        <taxon>Eukaryota</taxon>
        <taxon>Viridiplantae</taxon>
        <taxon>Streptophyta</taxon>
        <taxon>Embryophyta</taxon>
        <taxon>Tracheophyta</taxon>
        <taxon>Spermatophyta</taxon>
        <taxon>Magnoliopsida</taxon>
        <taxon>eudicotyledons</taxon>
        <taxon>Gunneridae</taxon>
        <taxon>Pentapetalae</taxon>
        <taxon>rosids</taxon>
        <taxon>fabids</taxon>
        <taxon>Fabales</taxon>
        <taxon>Fabaceae</taxon>
        <taxon>Papilionoideae</taxon>
        <taxon>50 kb inversion clade</taxon>
        <taxon>NPAAA clade</taxon>
        <taxon>Hologalegina</taxon>
        <taxon>IRL clade</taxon>
        <taxon>Trifolieae</taxon>
        <taxon>Trifolium</taxon>
    </lineage>
</organism>
<evidence type="ECO:0000313" key="1">
    <source>
        <dbReference type="EMBL" id="CAJ2664849.1"/>
    </source>
</evidence>
<reference evidence="1" key="1">
    <citation type="submission" date="2023-10" db="EMBL/GenBank/DDBJ databases">
        <authorList>
            <person name="Rodriguez Cubillos JULIANA M."/>
            <person name="De Vega J."/>
        </authorList>
    </citation>
    <scope>NUCLEOTIDE SEQUENCE</scope>
</reference>
<sequence>MQGFIIFVLIFGFISPCLCTGLNVETKNNIFNVLQYGARGDGKSDDSQAFLSAWRRACKAVGMSTLVIPAGRSFMVTKLNFNGPCTAKILIQLEGEIIAPPKAAWKGGLIWISVEYVNGLTIDGILHGQGPTWWQCPTCNRPMMLFFHSCKSLNVRKLRIRNSPRSHTSITMCQDATFSNIAINSPVTSPNTDGFDIAHSSNILIEDSYIKSGDDCIALNGGSFFVNATGVTCGPGHGISVGSLGRNGANDQVSNIYVRNCTFIGTTNGARIKTFSGGSGYAKQITFEQIILVNVLNPIIIDQNYHIVPKETDVSVSDVTYRGFTGTSASDVAIALKCSPSGCFGLLFDQNNIVSTQPGKKTSSFCINAHGSARNTIPSVSCLK</sequence>
<keyword evidence="2" id="KW-1185">Reference proteome</keyword>
<gene>
    <name evidence="1" type="ORF">MILVUS5_LOCUS29961</name>
</gene>
<proteinExistence type="predicted"/>
<evidence type="ECO:0000313" key="2">
    <source>
        <dbReference type="Proteomes" id="UP001177021"/>
    </source>
</evidence>
<protein>
    <submittedName>
        <fullName evidence="1">Uncharacterized protein</fullName>
    </submittedName>
</protein>